<dbReference type="GeneID" id="18254776"/>
<dbReference type="KEGG" id="cthr:CTHT_0007380"/>
<evidence type="ECO:0000256" key="1">
    <source>
        <dbReference type="SAM" id="MobiDB-lite"/>
    </source>
</evidence>
<feature type="region of interest" description="Disordered" evidence="1">
    <location>
        <begin position="437"/>
        <end position="497"/>
    </location>
</feature>
<evidence type="ECO:0000313" key="2">
    <source>
        <dbReference type="EMBL" id="EGS24027.1"/>
    </source>
</evidence>
<feature type="compositionally biased region" description="Polar residues" evidence="1">
    <location>
        <begin position="144"/>
        <end position="153"/>
    </location>
</feature>
<feature type="compositionally biased region" description="Polar residues" evidence="1">
    <location>
        <begin position="239"/>
        <end position="260"/>
    </location>
</feature>
<feature type="region of interest" description="Disordered" evidence="1">
    <location>
        <begin position="353"/>
        <end position="374"/>
    </location>
</feature>
<evidence type="ECO:0000313" key="3">
    <source>
        <dbReference type="Proteomes" id="UP000008066"/>
    </source>
</evidence>
<dbReference type="RefSeq" id="XP_006691269.1">
    <property type="nucleotide sequence ID" value="XM_006691206.1"/>
</dbReference>
<feature type="compositionally biased region" description="Polar residues" evidence="1">
    <location>
        <begin position="23"/>
        <end position="42"/>
    </location>
</feature>
<feature type="region of interest" description="Disordered" evidence="1">
    <location>
        <begin position="138"/>
        <end position="196"/>
    </location>
</feature>
<dbReference type="AlphaFoldDB" id="G0RYP1"/>
<proteinExistence type="predicted"/>
<gene>
    <name evidence="2" type="ORF">CTHT_0007380</name>
</gene>
<feature type="compositionally biased region" description="Basic residues" evidence="1">
    <location>
        <begin position="1"/>
        <end position="14"/>
    </location>
</feature>
<accession>G0RYP1</accession>
<dbReference type="EMBL" id="GL988032">
    <property type="protein sequence ID" value="EGS24027.1"/>
    <property type="molecule type" value="Genomic_DNA"/>
</dbReference>
<feature type="region of interest" description="Disordered" evidence="1">
    <location>
        <begin position="232"/>
        <end position="325"/>
    </location>
</feature>
<feature type="compositionally biased region" description="Basic residues" evidence="1">
    <location>
        <begin position="444"/>
        <end position="464"/>
    </location>
</feature>
<keyword evidence="3" id="KW-1185">Reference proteome</keyword>
<feature type="compositionally biased region" description="Basic residues" evidence="1">
    <location>
        <begin position="261"/>
        <end position="273"/>
    </location>
</feature>
<name>G0RYP1_CHATD</name>
<dbReference type="HOGENOM" id="CLU_509961_0_0_1"/>
<feature type="compositionally biased region" description="Polar residues" evidence="1">
    <location>
        <begin position="274"/>
        <end position="285"/>
    </location>
</feature>
<organism evidence="3">
    <name type="scientific">Chaetomium thermophilum (strain DSM 1495 / CBS 144.50 / IMI 039719)</name>
    <name type="common">Thermochaetoides thermophila</name>
    <dbReference type="NCBI Taxonomy" id="759272"/>
    <lineage>
        <taxon>Eukaryota</taxon>
        <taxon>Fungi</taxon>
        <taxon>Dikarya</taxon>
        <taxon>Ascomycota</taxon>
        <taxon>Pezizomycotina</taxon>
        <taxon>Sordariomycetes</taxon>
        <taxon>Sordariomycetidae</taxon>
        <taxon>Sordariales</taxon>
        <taxon>Chaetomiaceae</taxon>
        <taxon>Thermochaetoides</taxon>
    </lineage>
</organism>
<protein>
    <submittedName>
        <fullName evidence="2">Uncharacterized protein</fullName>
    </submittedName>
</protein>
<dbReference type="Proteomes" id="UP000008066">
    <property type="component" value="Unassembled WGS sequence"/>
</dbReference>
<sequence>MPQRPRKPVHRQSKPVKQDGHTDSGTATSSKDALSTSHGTYSKRSKENSILPRPRAILHQNPVPKPSKSGQNTCLHGLIGNYSSRAAANTTNTNSTISNATSSWSNAAVDLPVAHAAQGSKRGNAKADLFCEVSGSVRNKPESGGQNLNNTSLAPLPVTGPQGRRRGKNGKTSKPSSKRERGLEVMQRPQLGQPQNAVGLGLANVRSTIASLLETTASNDQQHKPHLLVTSDLLPTFPDNDQPNAKDQVAGPQTASLPNSKTKRSCGGRKTKQNTHSQHLCNTPNNHKRTSNESKSMSAETGATQNKAPAGASASHKLPVARRPQKRYKSSLEVASVLAAALAAATGAETTARATARGSMHQADKANEDGGSLEGPVCFTPADLLSEHNRRSLKSNQAVTVFPTGLLPPIEFDACPHTSSGYKLDWDEDRDACAALPPITDRKTTRKPVIKSAKKPSFKAKGNTRTKTNGKTNSEPPANTKRKKTAKLTTPEDKETRYLPVNAYLAPSNIDPNQLQATQLASLALQEVIEDPDF</sequence>
<reference evidence="2 3" key="1">
    <citation type="journal article" date="2011" name="Cell">
        <title>Insight into structure and assembly of the nuclear pore complex by utilizing the genome of a eukaryotic thermophile.</title>
        <authorList>
            <person name="Amlacher S."/>
            <person name="Sarges P."/>
            <person name="Flemming D."/>
            <person name="van Noort V."/>
            <person name="Kunze R."/>
            <person name="Devos D.P."/>
            <person name="Arumugam M."/>
            <person name="Bork P."/>
            <person name="Hurt E."/>
        </authorList>
    </citation>
    <scope>NUCLEOTIDE SEQUENCE [LARGE SCALE GENOMIC DNA]</scope>
    <source>
        <strain evidence="3">DSM 1495 / CBS 144.50 / IMI 039719</strain>
    </source>
</reference>
<feature type="region of interest" description="Disordered" evidence="1">
    <location>
        <begin position="1"/>
        <end position="72"/>
    </location>
</feature>
<feature type="compositionally biased region" description="Polar residues" evidence="1">
    <location>
        <begin position="293"/>
        <end position="307"/>
    </location>
</feature>